<gene>
    <name evidence="1" type="ORF">QFZ49_007410</name>
</gene>
<comment type="caution">
    <text evidence="1">The sequence shown here is derived from an EMBL/GenBank/DDBJ whole genome shotgun (WGS) entry which is preliminary data.</text>
</comment>
<dbReference type="RefSeq" id="WP_307630682.1">
    <property type="nucleotide sequence ID" value="NZ_JAUSZS010000008.1"/>
</dbReference>
<protein>
    <submittedName>
        <fullName evidence="1">Uncharacterized protein</fullName>
    </submittedName>
</protein>
<dbReference type="EMBL" id="JAUSZS010000008">
    <property type="protein sequence ID" value="MDQ0937435.1"/>
    <property type="molecule type" value="Genomic_DNA"/>
</dbReference>
<name>A0ABU0RZM1_9ACTN</name>
<evidence type="ECO:0000313" key="2">
    <source>
        <dbReference type="Proteomes" id="UP001223072"/>
    </source>
</evidence>
<evidence type="ECO:0000313" key="1">
    <source>
        <dbReference type="EMBL" id="MDQ0937435.1"/>
    </source>
</evidence>
<organism evidence="1 2">
    <name type="scientific">Streptomyces turgidiscabies</name>
    <dbReference type="NCBI Taxonomy" id="85558"/>
    <lineage>
        <taxon>Bacteria</taxon>
        <taxon>Bacillati</taxon>
        <taxon>Actinomycetota</taxon>
        <taxon>Actinomycetes</taxon>
        <taxon>Kitasatosporales</taxon>
        <taxon>Streptomycetaceae</taxon>
        <taxon>Streptomyces</taxon>
    </lineage>
</organism>
<keyword evidence="2" id="KW-1185">Reference proteome</keyword>
<dbReference type="Proteomes" id="UP001223072">
    <property type="component" value="Unassembled WGS sequence"/>
</dbReference>
<proteinExistence type="predicted"/>
<accession>A0ABU0RZM1</accession>
<reference evidence="1 2" key="1">
    <citation type="submission" date="2023-07" db="EMBL/GenBank/DDBJ databases">
        <title>Comparative genomics of wheat-associated soil bacteria to identify genetic determinants of phenazine resistance.</title>
        <authorList>
            <person name="Mouncey N."/>
        </authorList>
    </citation>
    <scope>NUCLEOTIDE SEQUENCE [LARGE SCALE GENOMIC DNA]</scope>
    <source>
        <strain evidence="1 2">W2I16</strain>
    </source>
</reference>
<sequence>MLATGATRPVLVAVAETLLRRAGTPARCAFYEDSPYVSSAHPPHVSPR</sequence>